<dbReference type="InterPro" id="IPR011547">
    <property type="entry name" value="SLC26A/SulP_dom"/>
</dbReference>
<evidence type="ECO:0000313" key="8">
    <source>
        <dbReference type="Proteomes" id="UP001066276"/>
    </source>
</evidence>
<dbReference type="InterPro" id="IPR036513">
    <property type="entry name" value="STAS_dom_sf"/>
</dbReference>
<feature type="transmembrane region" description="Helical" evidence="5">
    <location>
        <begin position="224"/>
        <end position="244"/>
    </location>
</feature>
<feature type="transmembrane region" description="Helical" evidence="5">
    <location>
        <begin position="196"/>
        <end position="218"/>
    </location>
</feature>
<dbReference type="Pfam" id="PF01740">
    <property type="entry name" value="STAS"/>
    <property type="match status" value="1"/>
</dbReference>
<keyword evidence="8" id="KW-1185">Reference proteome</keyword>
<dbReference type="NCBIfam" id="TIGR00815">
    <property type="entry name" value="sulP"/>
    <property type="match status" value="1"/>
</dbReference>
<dbReference type="PANTHER" id="PTHR11814">
    <property type="entry name" value="SULFATE TRANSPORTER"/>
    <property type="match status" value="1"/>
</dbReference>
<reference evidence="7" key="1">
    <citation type="journal article" date="2022" name="bioRxiv">
        <title>Sequencing and chromosome-scale assembly of the giantPleurodeles waltlgenome.</title>
        <authorList>
            <person name="Brown T."/>
            <person name="Elewa A."/>
            <person name="Iarovenko S."/>
            <person name="Subramanian E."/>
            <person name="Araus A.J."/>
            <person name="Petzold A."/>
            <person name="Susuki M."/>
            <person name="Suzuki K.-i.T."/>
            <person name="Hayashi T."/>
            <person name="Toyoda A."/>
            <person name="Oliveira C."/>
            <person name="Osipova E."/>
            <person name="Leigh N.D."/>
            <person name="Simon A."/>
            <person name="Yun M.H."/>
        </authorList>
    </citation>
    <scope>NUCLEOTIDE SEQUENCE</scope>
    <source>
        <strain evidence="7">20211129_DDA</strain>
        <tissue evidence="7">Liver</tissue>
    </source>
</reference>
<dbReference type="Proteomes" id="UP001066276">
    <property type="component" value="Chromosome 7"/>
</dbReference>
<evidence type="ECO:0000256" key="3">
    <source>
        <dbReference type="ARBA" id="ARBA00022989"/>
    </source>
</evidence>
<sequence length="743" mass="83184">MESTDKDVTEQDIDLSSVLGKSCTFKPSHLEEYEHSQTSTKNLILQKTKEICACNPKTILNSPFKLFPILEWGPRYKIKEELLGDIVSGLIIGIITIPQTISYSLLANQDPIYGLYTNFFCFLIYTVFATSRHNCAGADGVLCLMIGETVLRELKAAGYNTDVGMPAGSFINSSLSANSTDICDKSCYAIKVATSLTFLVGVYQILFSIFKLGFITVYLSEPLLSGFVTGSSLMILTSQVKYLFGLSLPSRNGTGALILTWIDIFSNLQKTNLCDLFTSIAALAIIIPVKEINDRFKNKMKVPFPVEFLVLIIAILISHYFNFTEKYKSSICGNIPTGFLTPKVPDFSLILSLAADAFPIAVISFAMTVSLAEIFATKHGYPVRANQEMLAIGICNFITSFLHSFPSCAAVAKTILRDSTGAKSQLTGIISALVLLLVLLVIAPLFFSLQICILGVIIITNLRGALRKFVDMPNMWHLSKMDTMIWWMSMLASFLITIQIGLLVAVCFSILCVVFRTQRPRATLLARVGDSEIYEDQLIYKELNNIPNIKIFRFDASLYYANMSYFKQMLYKKIKINPVVVSALRRNARKIQPTDVRSTDRGFFKRCNFPMPFPKIETSTQFSMPEIGIHSLIIDCGAMQFIDTVGLTMLKEIHHDYEEIGVCVFLANCTPSVRYSLREGGYFVEYRPGIDPKQLAFHSIHDAVQFAERKYREQNKNTEQINVDCILNHSQFIAYDSGILTKL</sequence>
<keyword evidence="3 5" id="KW-1133">Transmembrane helix</keyword>
<name>A0AAV7PHI1_PLEWA</name>
<feature type="transmembrane region" description="Helical" evidence="5">
    <location>
        <begin position="82"/>
        <end position="106"/>
    </location>
</feature>
<evidence type="ECO:0000256" key="2">
    <source>
        <dbReference type="ARBA" id="ARBA00022692"/>
    </source>
</evidence>
<dbReference type="InterPro" id="IPR001902">
    <property type="entry name" value="SLC26A/SulP_fam"/>
</dbReference>
<gene>
    <name evidence="7" type="ORF">NDU88_005061</name>
</gene>
<evidence type="ECO:0000256" key="4">
    <source>
        <dbReference type="ARBA" id="ARBA00023136"/>
    </source>
</evidence>
<dbReference type="EMBL" id="JANPWB010000011">
    <property type="protein sequence ID" value="KAJ1126654.1"/>
    <property type="molecule type" value="Genomic_DNA"/>
</dbReference>
<evidence type="ECO:0000259" key="6">
    <source>
        <dbReference type="PROSITE" id="PS50801"/>
    </source>
</evidence>
<feature type="transmembrane region" description="Helical" evidence="5">
    <location>
        <begin position="483"/>
        <end position="511"/>
    </location>
</feature>
<feature type="transmembrane region" description="Helical" evidence="5">
    <location>
        <begin position="389"/>
        <end position="412"/>
    </location>
</feature>
<evidence type="ECO:0000256" key="1">
    <source>
        <dbReference type="ARBA" id="ARBA00004141"/>
    </source>
</evidence>
<dbReference type="Pfam" id="PF00916">
    <property type="entry name" value="Sulfate_transp"/>
    <property type="match status" value="1"/>
</dbReference>
<dbReference type="Gene3D" id="3.30.750.24">
    <property type="entry name" value="STAS domain"/>
    <property type="match status" value="1"/>
</dbReference>
<dbReference type="InterPro" id="IPR002645">
    <property type="entry name" value="STAS_dom"/>
</dbReference>
<feature type="transmembrane region" description="Helical" evidence="5">
    <location>
        <begin position="432"/>
        <end position="462"/>
    </location>
</feature>
<dbReference type="SUPFAM" id="SSF52091">
    <property type="entry name" value="SpoIIaa-like"/>
    <property type="match status" value="1"/>
</dbReference>
<feature type="transmembrane region" description="Helical" evidence="5">
    <location>
        <begin position="112"/>
        <end position="130"/>
    </location>
</feature>
<comment type="caution">
    <text evidence="7">The sequence shown here is derived from an EMBL/GenBank/DDBJ whole genome shotgun (WGS) entry which is preliminary data.</text>
</comment>
<dbReference type="CDD" id="cd07042">
    <property type="entry name" value="STAS_SulP_like_sulfate_transporter"/>
    <property type="match status" value="1"/>
</dbReference>
<feature type="domain" description="STAS" evidence="6">
    <location>
        <begin position="539"/>
        <end position="707"/>
    </location>
</feature>
<organism evidence="7 8">
    <name type="scientific">Pleurodeles waltl</name>
    <name type="common">Iberian ribbed newt</name>
    <dbReference type="NCBI Taxonomy" id="8319"/>
    <lineage>
        <taxon>Eukaryota</taxon>
        <taxon>Metazoa</taxon>
        <taxon>Chordata</taxon>
        <taxon>Craniata</taxon>
        <taxon>Vertebrata</taxon>
        <taxon>Euteleostomi</taxon>
        <taxon>Amphibia</taxon>
        <taxon>Batrachia</taxon>
        <taxon>Caudata</taxon>
        <taxon>Salamandroidea</taxon>
        <taxon>Salamandridae</taxon>
        <taxon>Pleurodelinae</taxon>
        <taxon>Pleurodeles</taxon>
    </lineage>
</organism>
<evidence type="ECO:0000313" key="7">
    <source>
        <dbReference type="EMBL" id="KAJ1126654.1"/>
    </source>
</evidence>
<accession>A0AAV7PHI1</accession>
<dbReference type="GO" id="GO:0016020">
    <property type="term" value="C:membrane"/>
    <property type="evidence" value="ECO:0007669"/>
    <property type="project" value="UniProtKB-SubCell"/>
</dbReference>
<dbReference type="GO" id="GO:0055085">
    <property type="term" value="P:transmembrane transport"/>
    <property type="evidence" value="ECO:0007669"/>
    <property type="project" value="InterPro"/>
</dbReference>
<dbReference type="AlphaFoldDB" id="A0AAV7PHI1"/>
<protein>
    <recommendedName>
        <fullName evidence="6">STAS domain-containing protein</fullName>
    </recommendedName>
</protein>
<feature type="transmembrane region" description="Helical" evidence="5">
    <location>
        <begin position="302"/>
        <end position="321"/>
    </location>
</feature>
<comment type="subcellular location">
    <subcellularLocation>
        <location evidence="1">Membrane</location>
        <topology evidence="1">Multi-pass membrane protein</topology>
    </subcellularLocation>
</comment>
<proteinExistence type="predicted"/>
<keyword evidence="4 5" id="KW-0472">Membrane</keyword>
<evidence type="ECO:0000256" key="5">
    <source>
        <dbReference type="SAM" id="Phobius"/>
    </source>
</evidence>
<keyword evidence="2 5" id="KW-0812">Transmembrane</keyword>
<dbReference type="PROSITE" id="PS50801">
    <property type="entry name" value="STAS"/>
    <property type="match status" value="1"/>
</dbReference>
<feature type="transmembrane region" description="Helical" evidence="5">
    <location>
        <begin position="357"/>
        <end position="377"/>
    </location>
</feature>